<dbReference type="PhylomeDB" id="A0A0H2UR55"/>
<feature type="transmembrane region" description="Helical" evidence="3">
    <location>
        <begin position="287"/>
        <end position="311"/>
    </location>
</feature>
<dbReference type="EnsemblBacteria" id="AAK75793">
    <property type="protein sequence ID" value="AAK75793"/>
    <property type="gene ID" value="SP_1715"/>
</dbReference>
<dbReference type="PaxDb" id="170187-SP_1715"/>
<dbReference type="Gene3D" id="3.40.50.300">
    <property type="entry name" value="P-loop containing nucleotide triphosphate hydrolases"/>
    <property type="match status" value="1"/>
</dbReference>
<dbReference type="KEGG" id="spn:SP_1715"/>
<keyword evidence="6" id="KW-1185">Reference proteome</keyword>
<keyword evidence="1" id="KW-0547">Nucleotide-binding</keyword>
<dbReference type="SUPFAM" id="SSF52540">
    <property type="entry name" value="P-loop containing nucleoside triphosphate hydrolases"/>
    <property type="match status" value="1"/>
</dbReference>
<keyword evidence="3" id="KW-1133">Transmembrane helix</keyword>
<feature type="transmembrane region" description="Helical" evidence="3">
    <location>
        <begin position="387"/>
        <end position="409"/>
    </location>
</feature>
<proteinExistence type="predicted"/>
<sequence>MSLLVFENVSKSYGATPALENVSLDIPAGKIVGLLGPNGSGKTTLIKLINGLLQPDQGRVLINDMDPSPATKAVVAYLPDTTYLNEQMKVKEALTYFKTFYKDFNLERAHHLLADLGIDENSRLKKLSKENKEKVQLILVMSRDARLYVLDEPIGGVDPAARAYILNTIINNYSPTSTVLISTHLISDIEPILDEIVFLKDGKVVRQGNVDDIRYESGESIDQLFRQNLRPKQRRLFMFWNLVRYEFKNVNKWYLALYAAVLVLSALIGIQTQGFKNLPYQESQATMLLFLATVFGGLMLTLGISTIFLIIKRFKGSVYDRQGYLTLTLPVSEHHIITAKLIGAFIWSLISTAVLALSAVIILALTAPEWIPLSYVITFVETHLPQIFLTGISFLLNTISGILCIYLAISIGQLFNEYRTALAVAVYIGIQIVIGFIELFFNLSSNFYVNSLVGLNDHFYMGAGIAIVEELIFIAIFYLGTYYILRNKVNLL</sequence>
<feature type="transmembrane region" description="Helical" evidence="3">
    <location>
        <begin position="253"/>
        <end position="275"/>
    </location>
</feature>
<evidence type="ECO:0000256" key="3">
    <source>
        <dbReference type="SAM" id="Phobius"/>
    </source>
</evidence>
<gene>
    <name evidence="5" type="ordered locus">SP_1715</name>
</gene>
<dbReference type="GO" id="GO:0016887">
    <property type="term" value="F:ATP hydrolysis activity"/>
    <property type="evidence" value="ECO:0007669"/>
    <property type="project" value="InterPro"/>
</dbReference>
<feature type="transmembrane region" description="Helical" evidence="3">
    <location>
        <begin position="461"/>
        <end position="485"/>
    </location>
</feature>
<keyword evidence="2 5" id="KW-0067">ATP-binding</keyword>
<evidence type="ECO:0000313" key="6">
    <source>
        <dbReference type="Proteomes" id="UP000000585"/>
    </source>
</evidence>
<feature type="transmembrane region" description="Helical" evidence="3">
    <location>
        <begin position="344"/>
        <end position="367"/>
    </location>
</feature>
<dbReference type="InterPro" id="IPR003439">
    <property type="entry name" value="ABC_transporter-like_ATP-bd"/>
</dbReference>
<reference evidence="5 6" key="1">
    <citation type="journal article" date="2001" name="Science">
        <title>Complete genome sequence of a virulent isolate of Streptococcus pneumoniae.</title>
        <authorList>
            <person name="Tettelin H."/>
            <person name="Nelson K.E."/>
            <person name="Paulsen I.T."/>
            <person name="Eisen J.A."/>
            <person name="Read T.D."/>
            <person name="Peterson S."/>
            <person name="Heidelberg J."/>
            <person name="DeBoy R.T."/>
            <person name="Haft D.H."/>
            <person name="Dodson R.J."/>
            <person name="Durkin A.S."/>
            <person name="Gwinn M."/>
            <person name="Kolonay J.F."/>
            <person name="Nelson W.C."/>
            <person name="Peterson J.D."/>
            <person name="Umayam L.A."/>
            <person name="White O."/>
            <person name="Salzberg S.L."/>
            <person name="Lewis M.R."/>
            <person name="Radune D."/>
            <person name="Holtzapple E."/>
            <person name="Khouri H."/>
            <person name="Wolf A.M."/>
            <person name="Utterback T.R."/>
            <person name="Hansen C.L."/>
            <person name="McDonald L.A."/>
            <person name="Feldblyum T.V."/>
            <person name="Angiuoli S."/>
            <person name="Dickinson T."/>
            <person name="Hickey E.K."/>
            <person name="Holt I.E."/>
            <person name="Loftus B.J."/>
            <person name="Yang F."/>
            <person name="Smith H.O."/>
            <person name="Venter J.C."/>
            <person name="Dougherty B.A."/>
            <person name="Morrison D.A."/>
            <person name="Hollingshead S.K."/>
            <person name="Fraser C.M."/>
        </authorList>
    </citation>
    <scope>NUCLEOTIDE SEQUENCE [LARGE SCALE GENOMIC DNA]</scope>
    <source>
        <strain evidence="6">ATCC BAA-334 / TIGR4</strain>
    </source>
</reference>
<dbReference type="eggNOG" id="COG1131">
    <property type="taxonomic scope" value="Bacteria"/>
</dbReference>
<dbReference type="GO" id="GO:0005524">
    <property type="term" value="F:ATP binding"/>
    <property type="evidence" value="ECO:0007669"/>
    <property type="project" value="UniProtKB-KW"/>
</dbReference>
<evidence type="ECO:0000259" key="4">
    <source>
        <dbReference type="PROSITE" id="PS50893"/>
    </source>
</evidence>
<evidence type="ECO:0000256" key="1">
    <source>
        <dbReference type="ARBA" id="ARBA00022741"/>
    </source>
</evidence>
<dbReference type="Pfam" id="PF00005">
    <property type="entry name" value="ABC_tran"/>
    <property type="match status" value="1"/>
</dbReference>
<keyword evidence="3" id="KW-0472">Membrane</keyword>
<dbReference type="Proteomes" id="UP000000585">
    <property type="component" value="Chromosome"/>
</dbReference>
<organism evidence="5 6">
    <name type="scientific">Streptococcus pneumoniae serotype 4 (strain ATCC BAA-334 / TIGR4)</name>
    <dbReference type="NCBI Taxonomy" id="170187"/>
    <lineage>
        <taxon>Bacteria</taxon>
        <taxon>Bacillati</taxon>
        <taxon>Bacillota</taxon>
        <taxon>Bacilli</taxon>
        <taxon>Lactobacillales</taxon>
        <taxon>Streptococcaceae</taxon>
        <taxon>Streptococcus</taxon>
    </lineage>
</organism>
<dbReference type="PROSITE" id="PS50893">
    <property type="entry name" value="ABC_TRANSPORTER_2"/>
    <property type="match status" value="1"/>
</dbReference>
<dbReference type="SMART" id="SM00382">
    <property type="entry name" value="AAA"/>
    <property type="match status" value="1"/>
</dbReference>
<keyword evidence="3" id="KW-0812">Transmembrane</keyword>
<dbReference type="EMBL" id="AE005672">
    <property type="protein sequence ID" value="AAK75793.1"/>
    <property type="molecule type" value="Genomic_DNA"/>
</dbReference>
<protein>
    <submittedName>
        <fullName evidence="5">ABC transporter, ATP-binding protein</fullName>
    </submittedName>
</protein>
<dbReference type="InterPro" id="IPR003593">
    <property type="entry name" value="AAA+_ATPase"/>
</dbReference>
<dbReference type="AlphaFoldDB" id="A0A0H2UR55"/>
<accession>A0A0H2UR55</accession>
<name>A0A0H2UR55_STRPN</name>
<dbReference type="PANTHER" id="PTHR43158:SF1">
    <property type="entry name" value="ABC TRANSPORTER, ATP-BINDING PROTEIN"/>
    <property type="match status" value="1"/>
</dbReference>
<evidence type="ECO:0000313" key="5">
    <source>
        <dbReference type="EMBL" id="AAK75793.1"/>
    </source>
</evidence>
<dbReference type="PANTHER" id="PTHR43158">
    <property type="entry name" value="SKFA PEPTIDE EXPORT ATP-BINDING PROTEIN SKFE"/>
    <property type="match status" value="1"/>
</dbReference>
<dbReference type="InterPro" id="IPR027417">
    <property type="entry name" value="P-loop_NTPase"/>
</dbReference>
<evidence type="ECO:0000256" key="2">
    <source>
        <dbReference type="ARBA" id="ARBA00022840"/>
    </source>
</evidence>
<feature type="transmembrane region" description="Helical" evidence="3">
    <location>
        <begin position="421"/>
        <end position="441"/>
    </location>
</feature>
<feature type="domain" description="ABC transporter" evidence="4">
    <location>
        <begin position="4"/>
        <end position="226"/>
    </location>
</feature>